<dbReference type="PANTHER" id="PTHR30146:SF109">
    <property type="entry name" value="HTH-TYPE TRANSCRIPTIONAL REGULATOR GALS"/>
    <property type="match status" value="1"/>
</dbReference>
<dbReference type="PROSITE" id="PS50932">
    <property type="entry name" value="HTH_LACI_2"/>
    <property type="match status" value="1"/>
</dbReference>
<evidence type="ECO:0000256" key="1">
    <source>
        <dbReference type="ARBA" id="ARBA00023015"/>
    </source>
</evidence>
<dbReference type="InterPro" id="IPR028082">
    <property type="entry name" value="Peripla_BP_I"/>
</dbReference>
<protein>
    <submittedName>
        <fullName evidence="5">LacI family transcriptional regulator</fullName>
    </submittedName>
</protein>
<organism evidence="5 6">
    <name type="scientific">Candidatus Borkfalkia ceftriaxoniphila</name>
    <dbReference type="NCBI Taxonomy" id="2508949"/>
    <lineage>
        <taxon>Bacteria</taxon>
        <taxon>Bacillati</taxon>
        <taxon>Bacillota</taxon>
        <taxon>Clostridia</taxon>
        <taxon>Christensenellales</taxon>
        <taxon>Christensenellaceae</taxon>
        <taxon>Candidatus Borkfalkia</taxon>
    </lineage>
</organism>
<evidence type="ECO:0000259" key="4">
    <source>
        <dbReference type="PROSITE" id="PS50932"/>
    </source>
</evidence>
<evidence type="ECO:0000313" key="5">
    <source>
        <dbReference type="EMBL" id="RXZ61379.1"/>
    </source>
</evidence>
<dbReference type="Pfam" id="PF00356">
    <property type="entry name" value="LacI"/>
    <property type="match status" value="1"/>
</dbReference>
<accession>A0A4Q2KBM0</accession>
<dbReference type="InterPro" id="IPR010982">
    <property type="entry name" value="Lambda_DNA-bd_dom_sf"/>
</dbReference>
<dbReference type="CDD" id="cd01392">
    <property type="entry name" value="HTH_LacI"/>
    <property type="match status" value="1"/>
</dbReference>
<keyword evidence="2" id="KW-0238">DNA-binding</keyword>
<dbReference type="SUPFAM" id="SSF53822">
    <property type="entry name" value="Periplasmic binding protein-like I"/>
    <property type="match status" value="1"/>
</dbReference>
<dbReference type="GO" id="GO:0000976">
    <property type="term" value="F:transcription cis-regulatory region binding"/>
    <property type="evidence" value="ECO:0007669"/>
    <property type="project" value="TreeGrafter"/>
</dbReference>
<comment type="caution">
    <text evidence="5">The sequence shown here is derived from an EMBL/GenBank/DDBJ whole genome shotgun (WGS) entry which is preliminary data.</text>
</comment>
<evidence type="ECO:0000256" key="3">
    <source>
        <dbReference type="ARBA" id="ARBA00023163"/>
    </source>
</evidence>
<dbReference type="OrthoDB" id="9784962at2"/>
<reference evidence="5 6" key="1">
    <citation type="journal article" date="2019" name="Gut">
        <title>Antibiotics-induced monodominance of a novel gut bacterial order.</title>
        <authorList>
            <person name="Hildebrand F."/>
            <person name="Moitinho-Silva L."/>
            <person name="Blasche S."/>
            <person name="Jahn M.T."/>
            <person name="Gossmann T.I."/>
            <person name="Heuerta-Cepas J."/>
            <person name="Hercog R."/>
            <person name="Luetge M."/>
            <person name="Bahram M."/>
            <person name="Pryszlak A."/>
            <person name="Alves R.J."/>
            <person name="Waszak S.M."/>
            <person name="Zhu A."/>
            <person name="Ye L."/>
            <person name="Costea P.I."/>
            <person name="Aalvink S."/>
            <person name="Belzer C."/>
            <person name="Forslund S.K."/>
            <person name="Sunagawa S."/>
            <person name="Hentschel U."/>
            <person name="Merten C."/>
            <person name="Patil K.R."/>
            <person name="Benes V."/>
            <person name="Bork P."/>
        </authorList>
    </citation>
    <scope>NUCLEOTIDE SEQUENCE [LARGE SCALE GENOMIC DNA]</scope>
    <source>
        <strain evidence="5 6">HDS1380</strain>
    </source>
</reference>
<evidence type="ECO:0000256" key="2">
    <source>
        <dbReference type="ARBA" id="ARBA00023125"/>
    </source>
</evidence>
<evidence type="ECO:0000313" key="6">
    <source>
        <dbReference type="Proteomes" id="UP000291269"/>
    </source>
</evidence>
<dbReference type="EMBL" id="SDOZ01000002">
    <property type="protein sequence ID" value="RXZ61379.1"/>
    <property type="molecule type" value="Genomic_DNA"/>
</dbReference>
<dbReference type="GO" id="GO:0003700">
    <property type="term" value="F:DNA-binding transcription factor activity"/>
    <property type="evidence" value="ECO:0007669"/>
    <property type="project" value="TreeGrafter"/>
</dbReference>
<dbReference type="InterPro" id="IPR000843">
    <property type="entry name" value="HTH_LacI"/>
</dbReference>
<dbReference type="InterPro" id="IPR046335">
    <property type="entry name" value="LacI/GalR-like_sensor"/>
</dbReference>
<gene>
    <name evidence="5" type="ORF">ESZ91_03040</name>
</gene>
<dbReference type="Proteomes" id="UP000291269">
    <property type="component" value="Unassembled WGS sequence"/>
</dbReference>
<dbReference type="Pfam" id="PF13377">
    <property type="entry name" value="Peripla_BP_3"/>
    <property type="match status" value="1"/>
</dbReference>
<dbReference type="CDD" id="cd06267">
    <property type="entry name" value="PBP1_LacI_sugar_binding-like"/>
    <property type="match status" value="1"/>
</dbReference>
<dbReference type="AlphaFoldDB" id="A0A4Q2KBM0"/>
<sequence length="342" mass="37999">MKTGGYAMGGRMCTRKDVAEHAGVSVTTVSNVLNHSKEARPEIVERVKKAAKELNYHPNLIAKGLKMNNSMQVGVIISEINNPYFIDVLQGIEEEAAVHGYNVSIFFIKGDIWHKYKDLMGRRFAGVINLSNIPYTQELQTALMKQGAHLVCFDPLVSSQVNFDARPALKELMLKAKEYGHRKLSYAVGFPEEVARQDERVNTYMCAYEELGFEKHPYQLIYGDFPKTSSEQNGVNTARFALAHHCEASAYFAINDMCALGMMSEFSRAGLHVPDDISVIGCDGIAISELVYPQIATIDVPRNEIGRRMMLEIRNAVAGGESTSVTMSCRALFRESLGKAKS</sequence>
<dbReference type="Gene3D" id="1.10.260.40">
    <property type="entry name" value="lambda repressor-like DNA-binding domains"/>
    <property type="match status" value="1"/>
</dbReference>
<keyword evidence="1" id="KW-0805">Transcription regulation</keyword>
<name>A0A4Q2KBM0_9FIRM</name>
<dbReference type="SMART" id="SM00354">
    <property type="entry name" value="HTH_LACI"/>
    <property type="match status" value="1"/>
</dbReference>
<keyword evidence="6" id="KW-1185">Reference proteome</keyword>
<dbReference type="PANTHER" id="PTHR30146">
    <property type="entry name" value="LACI-RELATED TRANSCRIPTIONAL REPRESSOR"/>
    <property type="match status" value="1"/>
</dbReference>
<proteinExistence type="predicted"/>
<feature type="domain" description="HTH lacI-type" evidence="4">
    <location>
        <begin position="16"/>
        <end position="67"/>
    </location>
</feature>
<dbReference type="Gene3D" id="3.40.50.2300">
    <property type="match status" value="2"/>
</dbReference>
<dbReference type="SUPFAM" id="SSF47413">
    <property type="entry name" value="lambda repressor-like DNA-binding domains"/>
    <property type="match status" value="1"/>
</dbReference>
<keyword evidence="3" id="KW-0804">Transcription</keyword>